<dbReference type="RefSeq" id="WP_345970853.1">
    <property type="nucleotide sequence ID" value="NZ_JAQYXL010000001.1"/>
</dbReference>
<protein>
    <submittedName>
        <fullName evidence="1">DUF3800 domain-containing protein</fullName>
    </submittedName>
</protein>
<name>A0ABU9ZAC8_9HYPH</name>
<evidence type="ECO:0000313" key="1">
    <source>
        <dbReference type="EMBL" id="MEN3228316.1"/>
    </source>
</evidence>
<reference evidence="1 2" key="1">
    <citation type="journal article" date="2023" name="PLoS ONE">
        <title>Complete genome assembly of Hawai'i environmental nontuberculous mycobacteria reveals unexpected co-isolation with methylobacteria.</title>
        <authorList>
            <person name="Hendrix J."/>
            <person name="Epperson L.E."/>
            <person name="Tong E.I."/>
            <person name="Chan Y.L."/>
            <person name="Hasan N.A."/>
            <person name="Dawrs S.N."/>
            <person name="Norton G.J."/>
            <person name="Virdi R."/>
            <person name="Crooks J.L."/>
            <person name="Chan E.D."/>
            <person name="Honda J.R."/>
            <person name="Strong M."/>
        </authorList>
    </citation>
    <scope>NUCLEOTIDE SEQUENCE [LARGE SCALE GENOMIC DNA]</scope>
    <source>
        <strain evidence="1 2">NJH_HI01</strain>
    </source>
</reference>
<sequence length="263" mass="30746">MEFRLFVDEFGNGDLDGAVKNPNVRFLALTGIIARQETHDAIIQPAIDGLKRSFFGHSPENPVVLHRREILRREGVFSVLRDDGKAQKFNDCVLAILRDAKYLAITVQIDKKRHFEHYGVWRFDPYHYCLHCLVERYIMWLNAHGWRGDVMIEARSKSHDKKLKGSFQRLFSDGTEHIPVKDVQKCLIKRDIIMKPKSANIAGLQIADLLVHPSARHMRFDRERVQQPDDFGTKIANILIDYKYRRHPESKRIDGFGRKWLPY</sequence>
<dbReference type="Proteomes" id="UP001404845">
    <property type="component" value="Unassembled WGS sequence"/>
</dbReference>
<dbReference type="EMBL" id="JAQYXL010000001">
    <property type="protein sequence ID" value="MEN3228316.1"/>
    <property type="molecule type" value="Genomic_DNA"/>
</dbReference>
<proteinExistence type="predicted"/>
<comment type="caution">
    <text evidence="1">The sequence shown here is derived from an EMBL/GenBank/DDBJ whole genome shotgun (WGS) entry which is preliminary data.</text>
</comment>
<dbReference type="Pfam" id="PF12686">
    <property type="entry name" value="DUF3800"/>
    <property type="match status" value="1"/>
</dbReference>
<gene>
    <name evidence="1" type="ORF">PUR21_11815</name>
</gene>
<evidence type="ECO:0000313" key="2">
    <source>
        <dbReference type="Proteomes" id="UP001404845"/>
    </source>
</evidence>
<keyword evidence="2" id="KW-1185">Reference proteome</keyword>
<dbReference type="InterPro" id="IPR024524">
    <property type="entry name" value="DUF3800"/>
</dbReference>
<accession>A0ABU9ZAC8</accession>
<organism evidence="1 2">
    <name type="scientific">Methylorubrum rhodesianum</name>
    <dbReference type="NCBI Taxonomy" id="29427"/>
    <lineage>
        <taxon>Bacteria</taxon>
        <taxon>Pseudomonadati</taxon>
        <taxon>Pseudomonadota</taxon>
        <taxon>Alphaproteobacteria</taxon>
        <taxon>Hyphomicrobiales</taxon>
        <taxon>Methylobacteriaceae</taxon>
        <taxon>Methylorubrum</taxon>
    </lineage>
</organism>